<keyword evidence="1" id="KW-1133">Transmembrane helix</keyword>
<dbReference type="EMBL" id="NHYD01003103">
    <property type="protein sequence ID" value="PPQ82725.1"/>
    <property type="molecule type" value="Genomic_DNA"/>
</dbReference>
<evidence type="ECO:0000313" key="2">
    <source>
        <dbReference type="EMBL" id="PPQ82725.1"/>
    </source>
</evidence>
<proteinExistence type="predicted"/>
<evidence type="ECO:0000256" key="1">
    <source>
        <dbReference type="SAM" id="Phobius"/>
    </source>
</evidence>
<sequence>MRREMATNLRIMQCVSIYYKREQGEWRENTWITAPPIPILAQQALTSQDLYPQNNNRQLARAGCKVADTFPPFHTYATQTLAEPFPEPETAVALELLNPAGGDRAAAAERSARLIFVFSGVAGIGVVACASPFPPPAITIALVEVGTGVSISGGVLAELSVADDVLLFGVVLAVLPDVSVCWRGGQC</sequence>
<organism evidence="2 3">
    <name type="scientific">Psilocybe cyanescens</name>
    <dbReference type="NCBI Taxonomy" id="93625"/>
    <lineage>
        <taxon>Eukaryota</taxon>
        <taxon>Fungi</taxon>
        <taxon>Dikarya</taxon>
        <taxon>Basidiomycota</taxon>
        <taxon>Agaricomycotina</taxon>
        <taxon>Agaricomycetes</taxon>
        <taxon>Agaricomycetidae</taxon>
        <taxon>Agaricales</taxon>
        <taxon>Agaricineae</taxon>
        <taxon>Strophariaceae</taxon>
        <taxon>Psilocybe</taxon>
    </lineage>
</organism>
<protein>
    <submittedName>
        <fullName evidence="2">Uncharacterized protein</fullName>
    </submittedName>
</protein>
<dbReference type="Proteomes" id="UP000283269">
    <property type="component" value="Unassembled WGS sequence"/>
</dbReference>
<reference evidence="2 3" key="1">
    <citation type="journal article" date="2018" name="Evol. Lett.">
        <title>Horizontal gene cluster transfer increased hallucinogenic mushroom diversity.</title>
        <authorList>
            <person name="Reynolds H.T."/>
            <person name="Vijayakumar V."/>
            <person name="Gluck-Thaler E."/>
            <person name="Korotkin H.B."/>
            <person name="Matheny P.B."/>
            <person name="Slot J.C."/>
        </authorList>
    </citation>
    <scope>NUCLEOTIDE SEQUENCE [LARGE SCALE GENOMIC DNA]</scope>
    <source>
        <strain evidence="2 3">2631</strain>
    </source>
</reference>
<gene>
    <name evidence="2" type="ORF">CVT25_009351</name>
</gene>
<feature type="transmembrane region" description="Helical" evidence="1">
    <location>
        <begin position="114"/>
        <end position="133"/>
    </location>
</feature>
<evidence type="ECO:0000313" key="3">
    <source>
        <dbReference type="Proteomes" id="UP000283269"/>
    </source>
</evidence>
<comment type="caution">
    <text evidence="2">The sequence shown here is derived from an EMBL/GenBank/DDBJ whole genome shotgun (WGS) entry which is preliminary data.</text>
</comment>
<keyword evidence="3" id="KW-1185">Reference proteome</keyword>
<dbReference type="InParanoid" id="A0A409WW26"/>
<keyword evidence="1" id="KW-0472">Membrane</keyword>
<accession>A0A409WW26</accession>
<name>A0A409WW26_PSICY</name>
<dbReference type="AlphaFoldDB" id="A0A409WW26"/>
<keyword evidence="1" id="KW-0812">Transmembrane</keyword>